<dbReference type="InterPro" id="IPR049363">
    <property type="entry name" value="RMI1_N"/>
</dbReference>
<comment type="caution">
    <text evidence="7">The sequence shown here is derived from an EMBL/GenBank/DDBJ whole genome shotgun (WGS) entry which is preliminary data.</text>
</comment>
<feature type="domain" description="RecQ-mediated genome instability protein 1 C-terminal OB-fold" evidence="5">
    <location>
        <begin position="465"/>
        <end position="608"/>
    </location>
</feature>
<protein>
    <recommendedName>
        <fullName evidence="2">RecQ-mediated genome instability protein 1</fullName>
    </recommendedName>
    <alternativeName>
        <fullName evidence="3">BLM-associated protein of 75 kDa homolog</fullName>
    </alternativeName>
</protein>
<evidence type="ECO:0000256" key="3">
    <source>
        <dbReference type="ARBA" id="ARBA00077519"/>
    </source>
</evidence>
<feature type="domain" description="RecQ mediated genome instability protein 1 OB-fold" evidence="4">
    <location>
        <begin position="167"/>
        <end position="277"/>
    </location>
</feature>
<gene>
    <name evidence="7" type="ORF">SAY86_029066</name>
</gene>
<dbReference type="GO" id="GO:0031422">
    <property type="term" value="C:RecQ family helicase-topoisomerase III complex"/>
    <property type="evidence" value="ECO:0007669"/>
    <property type="project" value="TreeGrafter"/>
</dbReference>
<dbReference type="InterPro" id="IPR032199">
    <property type="entry name" value="RMI1_C"/>
</dbReference>
<dbReference type="Gene3D" id="2.40.50.770">
    <property type="entry name" value="RecQ-mediated genome instability protein Rmi1, C-terminal domain"/>
    <property type="match status" value="1"/>
</dbReference>
<dbReference type="Proteomes" id="UP001346149">
    <property type="component" value="Unassembled WGS sequence"/>
</dbReference>
<dbReference type="GO" id="GO:0000712">
    <property type="term" value="P:resolution of meiotic recombination intermediates"/>
    <property type="evidence" value="ECO:0007669"/>
    <property type="project" value="TreeGrafter"/>
</dbReference>
<feature type="domain" description="RMI1 N-terminal" evidence="6">
    <location>
        <begin position="116"/>
        <end position="159"/>
    </location>
</feature>
<name>A0AAN7M0P7_TRANT</name>
<keyword evidence="8" id="KW-1185">Reference proteome</keyword>
<dbReference type="FunFam" id="2.40.50.770:FF:000004">
    <property type="entry name" value="RecQ-mediated instability protein (DUF1767)"/>
    <property type="match status" value="1"/>
</dbReference>
<accession>A0AAN7M0P7</accession>
<evidence type="ECO:0000256" key="2">
    <source>
        <dbReference type="ARBA" id="ARBA00018987"/>
    </source>
</evidence>
<dbReference type="Pfam" id="PF16099">
    <property type="entry name" value="RMI1_C"/>
    <property type="match status" value="1"/>
</dbReference>
<evidence type="ECO:0000313" key="7">
    <source>
        <dbReference type="EMBL" id="KAK4796740.1"/>
    </source>
</evidence>
<dbReference type="GO" id="GO:0016604">
    <property type="term" value="C:nuclear body"/>
    <property type="evidence" value="ECO:0007669"/>
    <property type="project" value="TreeGrafter"/>
</dbReference>
<dbReference type="Pfam" id="PF08585">
    <property type="entry name" value="RMI1_N_C"/>
    <property type="match status" value="1"/>
</dbReference>
<comment type="similarity">
    <text evidence="1">Belongs to the RMI1 family.</text>
</comment>
<sequence>MRQRRLCLICSDDEADADPPMFESRGTPEIHQQWIPQIDACLPQSPSTIEISDEETGGCIDVSEELSTPSLPRSSTPHLAASSIPALIRAAPSAPLNSGHASSFDCLVSDYLGSMGIMLRREWLHDCLDRLKESVHDFPDLDVSAKTKLCFEQFLLSDMNYSGSGALPANVDSLHLVDLAGPFVLQVDEIVNISCPLRGRYQSASAGLKRCLKLSMTDGAQRVFGMEYRPIKDLEALSPAGLKVALRNVHIRRGLLMLVPEAVEVLGGMENGLEAARERLVHEVNKPPRGRRNRLEGHPPLSTRATQAAWTPDNAYLASGDHSMEDAINPRAEEIETASVPPATITDMISPLGTAISLDAQNEVSNSSTNFISNFEEMHVDDVHRTKIVLQSPTNLEGMHVDSFPTNITLTSMLPKHTLAVGDTGLESQATDGENMLHDPVSLDQEVDKTINDIEPSKILCIDQESPFTYLACLLAKWTGTREKVSSIEGKVKCLLTGVKGFMYKQRQTYELQVYVDDGSLICEILIDHNVVQNGIGHTPEEVTAALASEDKNVVSRMRETLKQFQLFLSNFEGIILIEMNETSPVPIARQLTEVCPSSDAQLLLERLRYPLPALHHSSCFIDLSL</sequence>
<dbReference type="Pfam" id="PF21000">
    <property type="entry name" value="RMI1_N_N"/>
    <property type="match status" value="1"/>
</dbReference>
<proteinExistence type="inferred from homology"/>
<evidence type="ECO:0000313" key="8">
    <source>
        <dbReference type="Proteomes" id="UP001346149"/>
    </source>
</evidence>
<dbReference type="GO" id="GO:0000724">
    <property type="term" value="P:double-strand break repair via homologous recombination"/>
    <property type="evidence" value="ECO:0007669"/>
    <property type="project" value="TreeGrafter"/>
</dbReference>
<evidence type="ECO:0000259" key="4">
    <source>
        <dbReference type="Pfam" id="PF08585"/>
    </source>
</evidence>
<evidence type="ECO:0000259" key="5">
    <source>
        <dbReference type="Pfam" id="PF16099"/>
    </source>
</evidence>
<dbReference type="InterPro" id="IPR042470">
    <property type="entry name" value="RMI1_N_C_sf"/>
</dbReference>
<dbReference type="EMBL" id="JAXQNO010000006">
    <property type="protein sequence ID" value="KAK4796740.1"/>
    <property type="molecule type" value="Genomic_DNA"/>
</dbReference>
<dbReference type="AlphaFoldDB" id="A0AAN7M0P7"/>
<dbReference type="InterPro" id="IPR013894">
    <property type="entry name" value="RMI1_OB"/>
</dbReference>
<evidence type="ECO:0000259" key="6">
    <source>
        <dbReference type="Pfam" id="PF21000"/>
    </source>
</evidence>
<dbReference type="PANTHER" id="PTHR14790">
    <property type="entry name" value="RECQ-MEDIATED GENOME INSTABILITY PROTEIN 1 RMI1"/>
    <property type="match status" value="1"/>
</dbReference>
<dbReference type="GO" id="GO:0000166">
    <property type="term" value="F:nucleotide binding"/>
    <property type="evidence" value="ECO:0007669"/>
    <property type="project" value="InterPro"/>
</dbReference>
<dbReference type="SMART" id="SM01161">
    <property type="entry name" value="DUF1767"/>
    <property type="match status" value="1"/>
</dbReference>
<organism evidence="7 8">
    <name type="scientific">Trapa natans</name>
    <name type="common">Water chestnut</name>
    <dbReference type="NCBI Taxonomy" id="22666"/>
    <lineage>
        <taxon>Eukaryota</taxon>
        <taxon>Viridiplantae</taxon>
        <taxon>Streptophyta</taxon>
        <taxon>Embryophyta</taxon>
        <taxon>Tracheophyta</taxon>
        <taxon>Spermatophyta</taxon>
        <taxon>Magnoliopsida</taxon>
        <taxon>eudicotyledons</taxon>
        <taxon>Gunneridae</taxon>
        <taxon>Pentapetalae</taxon>
        <taxon>rosids</taxon>
        <taxon>malvids</taxon>
        <taxon>Myrtales</taxon>
        <taxon>Lythraceae</taxon>
        <taxon>Trapa</taxon>
    </lineage>
</organism>
<evidence type="ECO:0000256" key="1">
    <source>
        <dbReference type="ARBA" id="ARBA00006395"/>
    </source>
</evidence>
<dbReference type="PANTHER" id="PTHR14790:SF15">
    <property type="entry name" value="RECQ-MEDIATED GENOME INSTABILITY PROTEIN 1"/>
    <property type="match status" value="1"/>
</dbReference>
<reference evidence="7 8" key="1">
    <citation type="journal article" date="2023" name="Hortic Res">
        <title>Pangenome of water caltrop reveals structural variations and asymmetric subgenome divergence after allopolyploidization.</title>
        <authorList>
            <person name="Zhang X."/>
            <person name="Chen Y."/>
            <person name="Wang L."/>
            <person name="Yuan Y."/>
            <person name="Fang M."/>
            <person name="Shi L."/>
            <person name="Lu R."/>
            <person name="Comes H.P."/>
            <person name="Ma Y."/>
            <person name="Chen Y."/>
            <person name="Huang G."/>
            <person name="Zhou Y."/>
            <person name="Zheng Z."/>
            <person name="Qiu Y."/>
        </authorList>
    </citation>
    <scope>NUCLEOTIDE SEQUENCE [LARGE SCALE GENOMIC DNA]</scope>
    <source>
        <strain evidence="7">F231</strain>
    </source>
</reference>